<organism evidence="8 9">
    <name type="scientific">Gloeobacter morelensis MG652769</name>
    <dbReference type="NCBI Taxonomy" id="2781736"/>
    <lineage>
        <taxon>Bacteria</taxon>
        <taxon>Bacillati</taxon>
        <taxon>Cyanobacteriota</taxon>
        <taxon>Cyanophyceae</taxon>
        <taxon>Gloeobacterales</taxon>
        <taxon>Gloeobacteraceae</taxon>
        <taxon>Gloeobacter</taxon>
        <taxon>Gloeobacter morelensis</taxon>
    </lineage>
</organism>
<feature type="binding site" evidence="5">
    <location>
        <position position="158"/>
    </location>
    <ligand>
        <name>ATP</name>
        <dbReference type="ChEBI" id="CHEBI:30616"/>
    </ligand>
</feature>
<proteinExistence type="inferred from homology"/>
<dbReference type="InterPro" id="IPR054350">
    <property type="entry name" value="PurT/PurK_preATP-grasp"/>
</dbReference>
<dbReference type="PROSITE" id="PS50975">
    <property type="entry name" value="ATP_GRASP"/>
    <property type="match status" value="1"/>
</dbReference>
<evidence type="ECO:0000256" key="4">
    <source>
        <dbReference type="ARBA" id="ARBA00022840"/>
    </source>
</evidence>
<dbReference type="RefSeq" id="WP_230839719.1">
    <property type="nucleotide sequence ID" value="NZ_CP063845.1"/>
</dbReference>
<feature type="binding site" evidence="5">
    <location>
        <position position="201"/>
    </location>
    <ligand>
        <name>ATP</name>
        <dbReference type="ChEBI" id="CHEBI:30616"/>
    </ligand>
</feature>
<dbReference type="Pfam" id="PF22660">
    <property type="entry name" value="RS_preATP-grasp-like"/>
    <property type="match status" value="1"/>
</dbReference>
<dbReference type="PANTHER" id="PTHR11609">
    <property type="entry name" value="PURINE BIOSYNTHESIS PROTEIN 6/7, PUR6/7"/>
    <property type="match status" value="1"/>
</dbReference>
<dbReference type="NCBIfam" id="TIGR01161">
    <property type="entry name" value="purK"/>
    <property type="match status" value="1"/>
</dbReference>
<name>A0ABY3PGF2_9CYAN</name>
<comment type="function">
    <text evidence="5">Catalyzes the ATP-dependent conversion of 5-aminoimidazole ribonucleotide (AIR) and HCO(3)(-) to N5-carboxyaminoimidazole ribonucleotide (N5-CAIR).</text>
</comment>
<comment type="function">
    <text evidence="6">Catalyzes the ATP-dependent conversion of 5-aminoimidazole ribonucleotide (AIR) and HCO(3)- to N5-carboxyaminoimidazole ribonucleotide (N5-CAIR).</text>
</comment>
<feature type="domain" description="ATP-grasp" evidence="7">
    <location>
        <begin position="124"/>
        <end position="308"/>
    </location>
</feature>
<accession>A0ABY3PGF2</accession>
<dbReference type="InterPro" id="IPR005875">
    <property type="entry name" value="PurK"/>
</dbReference>
<keyword evidence="4 5" id="KW-0067">ATP-binding</keyword>
<evidence type="ECO:0000313" key="9">
    <source>
        <dbReference type="Proteomes" id="UP001054846"/>
    </source>
</evidence>
<keyword evidence="9" id="KW-1185">Reference proteome</keyword>
<dbReference type="Proteomes" id="UP001054846">
    <property type="component" value="Chromosome"/>
</dbReference>
<keyword evidence="3 5" id="KW-0658">Purine biosynthesis</keyword>
<comment type="similarity">
    <text evidence="5 6">Belongs to the PurK/PurT family.</text>
</comment>
<dbReference type="Gene3D" id="3.40.50.20">
    <property type="match status" value="1"/>
</dbReference>
<evidence type="ECO:0000256" key="2">
    <source>
        <dbReference type="ARBA" id="ARBA00022741"/>
    </source>
</evidence>
<protein>
    <recommendedName>
        <fullName evidence="5 6">N5-carboxyaminoimidazole ribonucleotide synthase</fullName>
        <shortName evidence="5 6">N5-CAIR synthase</shortName>
        <ecNumber evidence="5 6">6.3.4.18</ecNumber>
    </recommendedName>
    <alternativeName>
        <fullName evidence="5 6">5-(carboxyamino)imidazole ribonucleotide synthetase</fullName>
    </alternativeName>
</protein>
<dbReference type="NCBIfam" id="NF004679">
    <property type="entry name" value="PRK06019.1-5"/>
    <property type="match status" value="1"/>
</dbReference>
<comment type="pathway">
    <text evidence="5 6">Purine metabolism; IMP biosynthesis via de novo pathway; 5-amino-1-(5-phospho-D-ribosyl)imidazole-4-carboxylate from 5-amino-1-(5-phospho-D-ribosyl)imidazole (N5-CAIR route): step 1/2.</text>
</comment>
<evidence type="ECO:0000256" key="5">
    <source>
        <dbReference type="HAMAP-Rule" id="MF_01928"/>
    </source>
</evidence>
<evidence type="ECO:0000256" key="1">
    <source>
        <dbReference type="ARBA" id="ARBA00022598"/>
    </source>
</evidence>
<dbReference type="InterPro" id="IPR040686">
    <property type="entry name" value="PurK_C"/>
</dbReference>
<dbReference type="Gene3D" id="3.30.470.20">
    <property type="entry name" value="ATP-grasp fold, B domain"/>
    <property type="match status" value="1"/>
</dbReference>
<dbReference type="EMBL" id="CP063845">
    <property type="protein sequence ID" value="UFP92730.1"/>
    <property type="molecule type" value="Genomic_DNA"/>
</dbReference>
<dbReference type="EC" id="6.3.4.18" evidence="5 6"/>
<dbReference type="Gene3D" id="3.30.1490.20">
    <property type="entry name" value="ATP-grasp fold, A domain"/>
    <property type="match status" value="1"/>
</dbReference>
<dbReference type="InterPro" id="IPR016185">
    <property type="entry name" value="PreATP-grasp_dom_sf"/>
</dbReference>
<dbReference type="PANTHER" id="PTHR11609:SF5">
    <property type="entry name" value="PHOSPHORIBOSYLAMINOIMIDAZOLE CARBOXYLASE"/>
    <property type="match status" value="1"/>
</dbReference>
<dbReference type="SUPFAM" id="SSF56059">
    <property type="entry name" value="Glutathione synthetase ATP-binding domain-like"/>
    <property type="match status" value="1"/>
</dbReference>
<sequence>MGNGALEAELVRLAARRMGLPTVGIVGGGQLGRMMALAGHALGLRLVVLDPDPAGPASQVVPVSLEGALDDIESLRSLARITDIVTFENEWVEPRLVAQLEAEGHRVWPTSRTLARVQDKLHQRTHLAAAGLPVPRFAAAQDLAAVQAWGGGWPLVLKTRLQGYDGHGVRIVEDPAHLKNAWEALAGQPLMVEAFVPFERELAVMVARSPAGEVRSYPVVETRQRQHVCHTVIAPAPVDEAIRKRAGAVARAAVEAVEGVGIFGVELFVDARGAVSVNELAPRPHNSGHYTLDACTTSQFEQHLRAVLGWPLADPAMHSPAAVMVNILAEIDAPEAEPDLAAALAFAGVKVHWYGKRGARPGRKLGHITAVAHDPAVAYERAIAAREALGI</sequence>
<comment type="subunit">
    <text evidence="5 6">Homodimer.</text>
</comment>
<keyword evidence="2 5" id="KW-0547">Nucleotide-binding</keyword>
<dbReference type="InterPro" id="IPR011054">
    <property type="entry name" value="Rudment_hybrid_motif"/>
</dbReference>
<dbReference type="InterPro" id="IPR011761">
    <property type="entry name" value="ATP-grasp"/>
</dbReference>
<feature type="binding site" evidence="5">
    <location>
        <begin position="193"/>
        <end position="196"/>
    </location>
    <ligand>
        <name>ATP</name>
        <dbReference type="ChEBI" id="CHEBI:30616"/>
    </ligand>
</feature>
<reference evidence="8 9" key="1">
    <citation type="journal article" date="2021" name="Genome Biol. Evol.">
        <title>Complete Genome Sequencing of a Novel Gloeobacter Species from a Waterfall Cave in Mexico.</title>
        <authorList>
            <person name="Saw J.H."/>
            <person name="Cardona T."/>
            <person name="Montejano G."/>
        </authorList>
    </citation>
    <scope>NUCLEOTIDE SEQUENCE [LARGE SCALE GENOMIC DNA]</scope>
    <source>
        <strain evidence="8">MG652769</strain>
    </source>
</reference>
<dbReference type="SUPFAM" id="SSF51246">
    <property type="entry name" value="Rudiment single hybrid motif"/>
    <property type="match status" value="1"/>
</dbReference>
<dbReference type="SUPFAM" id="SSF52440">
    <property type="entry name" value="PreATP-grasp domain"/>
    <property type="match status" value="1"/>
</dbReference>
<dbReference type="Pfam" id="PF02222">
    <property type="entry name" value="ATP-grasp"/>
    <property type="match status" value="1"/>
</dbReference>
<evidence type="ECO:0000259" key="7">
    <source>
        <dbReference type="PROSITE" id="PS50975"/>
    </source>
</evidence>
<dbReference type="InterPro" id="IPR013815">
    <property type="entry name" value="ATP_grasp_subdomain_1"/>
</dbReference>
<comment type="caution">
    <text evidence="5">Lacks conserved residue(s) required for the propagation of feature annotation.</text>
</comment>
<feature type="binding site" evidence="5">
    <location>
        <position position="120"/>
    </location>
    <ligand>
        <name>ATP</name>
        <dbReference type="ChEBI" id="CHEBI:30616"/>
    </ligand>
</feature>
<gene>
    <name evidence="5 6" type="primary">purK</name>
    <name evidence="8" type="ORF">ISF26_12885</name>
</gene>
<comment type="catalytic activity">
    <reaction evidence="5 6">
        <text>5-amino-1-(5-phospho-beta-D-ribosyl)imidazole + hydrogencarbonate + ATP = 5-carboxyamino-1-(5-phospho-D-ribosyl)imidazole + ADP + phosphate + 2 H(+)</text>
        <dbReference type="Rhea" id="RHEA:19317"/>
        <dbReference type="ChEBI" id="CHEBI:15378"/>
        <dbReference type="ChEBI" id="CHEBI:17544"/>
        <dbReference type="ChEBI" id="CHEBI:30616"/>
        <dbReference type="ChEBI" id="CHEBI:43474"/>
        <dbReference type="ChEBI" id="CHEBI:58730"/>
        <dbReference type="ChEBI" id="CHEBI:137981"/>
        <dbReference type="ChEBI" id="CHEBI:456216"/>
        <dbReference type="EC" id="6.3.4.18"/>
    </reaction>
</comment>
<keyword evidence="1 5" id="KW-0436">Ligase</keyword>
<dbReference type="InterPro" id="IPR003135">
    <property type="entry name" value="ATP-grasp_carboxylate-amine"/>
</dbReference>
<evidence type="ECO:0000256" key="6">
    <source>
        <dbReference type="RuleBase" id="RU361200"/>
    </source>
</evidence>
<feature type="binding site" evidence="5">
    <location>
        <begin position="278"/>
        <end position="279"/>
    </location>
    <ligand>
        <name>ATP</name>
        <dbReference type="ChEBI" id="CHEBI:30616"/>
    </ligand>
</feature>
<dbReference type="Pfam" id="PF17769">
    <property type="entry name" value="PurK_C"/>
    <property type="match status" value="1"/>
</dbReference>
<dbReference type="NCBIfam" id="NF004680">
    <property type="entry name" value="PRK06019.1-6"/>
    <property type="match status" value="1"/>
</dbReference>
<evidence type="ECO:0000256" key="3">
    <source>
        <dbReference type="ARBA" id="ARBA00022755"/>
    </source>
</evidence>
<dbReference type="GO" id="GO:0034028">
    <property type="term" value="F:5-(carboxyamino)imidazole ribonucleotide synthase activity"/>
    <property type="evidence" value="ECO:0007669"/>
    <property type="project" value="UniProtKB-EC"/>
</dbReference>
<dbReference type="HAMAP" id="MF_01928">
    <property type="entry name" value="PurK"/>
    <property type="match status" value="1"/>
</dbReference>
<evidence type="ECO:0000313" key="8">
    <source>
        <dbReference type="EMBL" id="UFP92730.1"/>
    </source>
</evidence>